<dbReference type="Proteomes" id="UP000030764">
    <property type="component" value="Unassembled WGS sequence"/>
</dbReference>
<name>A0A085LYR4_9BILA</name>
<dbReference type="AlphaFoldDB" id="A0A085LYR4"/>
<evidence type="ECO:0000256" key="1">
    <source>
        <dbReference type="SAM" id="MobiDB-lite"/>
    </source>
</evidence>
<organism evidence="2 3">
    <name type="scientific">Trichuris suis</name>
    <name type="common">pig whipworm</name>
    <dbReference type="NCBI Taxonomy" id="68888"/>
    <lineage>
        <taxon>Eukaryota</taxon>
        <taxon>Metazoa</taxon>
        <taxon>Ecdysozoa</taxon>
        <taxon>Nematoda</taxon>
        <taxon>Enoplea</taxon>
        <taxon>Dorylaimia</taxon>
        <taxon>Trichinellida</taxon>
        <taxon>Trichuridae</taxon>
        <taxon>Trichuris</taxon>
    </lineage>
</organism>
<gene>
    <name evidence="2" type="ORF">M513_09070</name>
</gene>
<sequence length="167" mass="17946">MFTQPPHNDTHTQLSSHGRHVTPSTVTAGALYTREIPSGANQFLPNKLGPLPRAREQLNLAERLSRAADTVMDPSTGTVLLDQVRGTVDTLWSLGRPCKTRRKVSSLMILLLAPESISIDKRVPFTRRVIIVGGAIGVDSSCVLNRCATCSDRAVSALGTSPSSDNT</sequence>
<dbReference type="EMBL" id="KL363259">
    <property type="protein sequence ID" value="KFD50110.1"/>
    <property type="molecule type" value="Genomic_DNA"/>
</dbReference>
<keyword evidence="3" id="KW-1185">Reference proteome</keyword>
<proteinExistence type="predicted"/>
<protein>
    <submittedName>
        <fullName evidence="2">Uncharacterized protein</fullName>
    </submittedName>
</protein>
<accession>A0A085LYR4</accession>
<feature type="region of interest" description="Disordered" evidence="1">
    <location>
        <begin position="1"/>
        <end position="22"/>
    </location>
</feature>
<evidence type="ECO:0000313" key="3">
    <source>
        <dbReference type="Proteomes" id="UP000030764"/>
    </source>
</evidence>
<reference evidence="2 3" key="1">
    <citation type="journal article" date="2014" name="Nat. Genet.">
        <title>Genome and transcriptome of the porcine whipworm Trichuris suis.</title>
        <authorList>
            <person name="Jex A.R."/>
            <person name="Nejsum P."/>
            <person name="Schwarz E.M."/>
            <person name="Hu L."/>
            <person name="Young N.D."/>
            <person name="Hall R.S."/>
            <person name="Korhonen P.K."/>
            <person name="Liao S."/>
            <person name="Thamsborg S."/>
            <person name="Xia J."/>
            <person name="Xu P."/>
            <person name="Wang S."/>
            <person name="Scheerlinck J.P."/>
            <person name="Hofmann A."/>
            <person name="Sternberg P.W."/>
            <person name="Wang J."/>
            <person name="Gasser R.B."/>
        </authorList>
    </citation>
    <scope>NUCLEOTIDE SEQUENCE [LARGE SCALE GENOMIC DNA]</scope>
    <source>
        <strain evidence="2">DCEP-RM93M</strain>
    </source>
</reference>
<evidence type="ECO:0000313" key="2">
    <source>
        <dbReference type="EMBL" id="KFD50110.1"/>
    </source>
</evidence>